<reference evidence="2 3" key="1">
    <citation type="submission" date="2019-03" db="EMBL/GenBank/DDBJ databases">
        <authorList>
            <person name="Kim S.G."/>
            <person name="Park S.C."/>
        </authorList>
    </citation>
    <scope>NUCLEOTIDE SEQUENCE [LARGE SCALE GENOMIC DNA]</scope>
</reference>
<dbReference type="PROSITE" id="PS50943">
    <property type="entry name" value="HTH_CROC1"/>
    <property type="match status" value="1"/>
</dbReference>
<dbReference type="InterPro" id="IPR001387">
    <property type="entry name" value="Cro/C1-type_HTH"/>
</dbReference>
<name>A0A4D6DWG7_9CAUD</name>
<dbReference type="InterPro" id="IPR010982">
    <property type="entry name" value="Lambda_DNA-bd_dom_sf"/>
</dbReference>
<accession>A0A4D6DWG7</accession>
<dbReference type="InterPro" id="IPR039554">
    <property type="entry name" value="HigA2-like_HTH"/>
</dbReference>
<dbReference type="Gene3D" id="1.10.260.40">
    <property type="entry name" value="lambda repressor-like DNA-binding domains"/>
    <property type="match status" value="1"/>
</dbReference>
<evidence type="ECO:0000313" key="3">
    <source>
        <dbReference type="Proteomes" id="UP000297195"/>
    </source>
</evidence>
<organism evidence="2 3">
    <name type="scientific">Edwardsiella phage pEt-SU</name>
    <dbReference type="NCBI Taxonomy" id="2562142"/>
    <lineage>
        <taxon>Viruses</taxon>
        <taxon>Duplodnaviria</taxon>
        <taxon>Heunggongvirae</taxon>
        <taxon>Uroviricota</taxon>
        <taxon>Caudoviricetes</taxon>
        <taxon>Chimalliviridae</taxon>
        <taxon>Petsuvirus</taxon>
        <taxon>Petsuvirus pEtSU</taxon>
    </lineage>
</organism>
<protein>
    <recommendedName>
        <fullName evidence="1">HTH cro/C1-type domain-containing protein</fullName>
    </recommendedName>
</protein>
<dbReference type="Proteomes" id="UP000297195">
    <property type="component" value="Segment"/>
</dbReference>
<dbReference type="SUPFAM" id="SSF47413">
    <property type="entry name" value="lambda repressor-like DNA-binding domains"/>
    <property type="match status" value="1"/>
</dbReference>
<evidence type="ECO:0000313" key="2">
    <source>
        <dbReference type="EMBL" id="QBZ70680.1"/>
    </source>
</evidence>
<proteinExistence type="predicted"/>
<evidence type="ECO:0000259" key="1">
    <source>
        <dbReference type="PROSITE" id="PS50943"/>
    </source>
</evidence>
<dbReference type="Pfam" id="PF13744">
    <property type="entry name" value="HTH_37"/>
    <property type="match status" value="1"/>
</dbReference>
<gene>
    <name evidence="2" type="ORF">pETSU_099</name>
</gene>
<dbReference type="CDD" id="cd00093">
    <property type="entry name" value="HTH_XRE"/>
    <property type="match status" value="1"/>
</dbReference>
<keyword evidence="3" id="KW-1185">Reference proteome</keyword>
<feature type="domain" description="HTH cro/C1-type" evidence="1">
    <location>
        <begin position="34"/>
        <end position="77"/>
    </location>
</feature>
<dbReference type="GO" id="GO:0003677">
    <property type="term" value="F:DNA binding"/>
    <property type="evidence" value="ECO:0007669"/>
    <property type="project" value="InterPro"/>
</dbReference>
<sequence>MPVHKVNVPNAIRNAIAAPIYDEMHQLKKTSTYKEMAKIFDCSPSTINCIVNGDIGSVSIDKLIPMADKLGIEISVVTSQAGEETITKITK</sequence>
<dbReference type="EMBL" id="MK689364">
    <property type="protein sequence ID" value="QBZ70680.1"/>
    <property type="molecule type" value="Genomic_DNA"/>
</dbReference>